<dbReference type="NCBIfam" id="NF003556">
    <property type="entry name" value="PRK05222.1"/>
    <property type="match status" value="1"/>
</dbReference>
<keyword evidence="10 11" id="KW-0486">Methionine biosynthesis</keyword>
<proteinExistence type="inferred from homology"/>
<dbReference type="InterPro" id="IPR013215">
    <property type="entry name" value="Cbl-indep_Met_Synth_N"/>
</dbReference>
<feature type="binding site" evidence="11">
    <location>
        <begin position="16"/>
        <end position="19"/>
    </location>
    <ligand>
        <name>5-methyltetrahydropteroyltri-L-glutamate</name>
        <dbReference type="ChEBI" id="CHEBI:58207"/>
    </ligand>
</feature>
<comment type="cofactor">
    <cofactor evidence="11">
        <name>Zn(2+)</name>
        <dbReference type="ChEBI" id="CHEBI:29105"/>
    </cofactor>
    <text evidence="11">Binds 1 zinc ion per subunit.</text>
</comment>
<dbReference type="PANTHER" id="PTHR30519">
    <property type="entry name" value="5-METHYLTETRAHYDROPTEROYLTRIGLUTAMATE--HOMOCYSTEINE METHYLTRANSFERASE"/>
    <property type="match status" value="1"/>
</dbReference>
<feature type="binding site" evidence="11 12">
    <location>
        <position position="585"/>
    </location>
    <ligand>
        <name>5-methyltetrahydropteroyltri-L-glutamate</name>
        <dbReference type="ChEBI" id="CHEBI:58207"/>
    </ligand>
</feature>
<accession>A0A4V3BLW0</accession>
<dbReference type="InterPro" id="IPR002629">
    <property type="entry name" value="Met_Synth_C/arc"/>
</dbReference>
<evidence type="ECO:0000256" key="7">
    <source>
        <dbReference type="ARBA" id="ARBA00022723"/>
    </source>
</evidence>
<evidence type="ECO:0000259" key="16">
    <source>
        <dbReference type="Pfam" id="PF08267"/>
    </source>
</evidence>
<feature type="binding site" evidence="13">
    <location>
        <position position="665"/>
    </location>
    <ligand>
        <name>Zn(2+)</name>
        <dbReference type="ChEBI" id="CHEBI:29105"/>
        <label>1</label>
        <note>catalytic</note>
    </ligand>
</feature>
<dbReference type="NCBIfam" id="TIGR01371">
    <property type="entry name" value="met_syn_B12ind"/>
    <property type="match status" value="1"/>
</dbReference>
<dbReference type="InterPro" id="IPR038071">
    <property type="entry name" value="UROD/MetE-like_sf"/>
</dbReference>
<feature type="binding site" evidence="11">
    <location>
        <position position="629"/>
    </location>
    <ligand>
        <name>5-methyltetrahydropteroyltri-L-glutamate</name>
        <dbReference type="ChEBI" id="CHEBI:58207"/>
    </ligand>
</feature>
<evidence type="ECO:0000256" key="12">
    <source>
        <dbReference type="PIRSR" id="PIRSR000382-1"/>
    </source>
</evidence>
<keyword evidence="5 11" id="KW-0028">Amino-acid biosynthesis</keyword>
<evidence type="ECO:0000256" key="9">
    <source>
        <dbReference type="ARBA" id="ARBA00022833"/>
    </source>
</evidence>
<dbReference type="RefSeq" id="WP_246034847.1">
    <property type="nucleotide sequence ID" value="NZ_SNVV01000016.1"/>
</dbReference>
<comment type="cofactor">
    <cofactor evidence="13">
        <name>Zn(2+)</name>
        <dbReference type="ChEBI" id="CHEBI:29105"/>
    </cofactor>
    <text evidence="13">Binds 2 Zn(2+) ions per subunit.</text>
</comment>
<dbReference type="GO" id="GO:0032259">
    <property type="term" value="P:methylation"/>
    <property type="evidence" value="ECO:0007669"/>
    <property type="project" value="UniProtKB-KW"/>
</dbReference>
<keyword evidence="9 11" id="KW-0862">Zinc</keyword>
<dbReference type="AlphaFoldDB" id="A0A4V3BLW0"/>
<feature type="binding site" evidence="11 12">
    <location>
        <position position="623"/>
    </location>
    <ligand>
        <name>L-homocysteine</name>
        <dbReference type="ChEBI" id="CHEBI:58199"/>
    </ligand>
</feature>
<evidence type="ECO:0000256" key="4">
    <source>
        <dbReference type="ARBA" id="ARBA00022603"/>
    </source>
</evidence>
<evidence type="ECO:0000259" key="15">
    <source>
        <dbReference type="Pfam" id="PF01717"/>
    </source>
</evidence>
<keyword evidence="7 11" id="KW-0479">Metal-binding</keyword>
<evidence type="ECO:0000256" key="11">
    <source>
        <dbReference type="HAMAP-Rule" id="MF_00172"/>
    </source>
</evidence>
<keyword evidence="4 11" id="KW-0489">Methyltransferase</keyword>
<comment type="similarity">
    <text evidence="3 11">Belongs to the vitamin-B12 independent methionine synthase family.</text>
</comment>
<dbReference type="EMBL" id="SNVV01000016">
    <property type="protein sequence ID" value="TDN48202.1"/>
    <property type="molecule type" value="Genomic_DNA"/>
</dbReference>
<feature type="binding site" evidence="13">
    <location>
        <position position="689"/>
    </location>
    <ligand>
        <name>Zn(2+)</name>
        <dbReference type="ChEBI" id="CHEBI:29105"/>
        <label>1</label>
        <note>catalytic</note>
    </ligand>
</feature>
<evidence type="ECO:0000256" key="2">
    <source>
        <dbReference type="ARBA" id="ARBA00004681"/>
    </source>
</evidence>
<keyword evidence="18" id="KW-1185">Reference proteome</keyword>
<feature type="binding site" evidence="11 12">
    <location>
        <begin position="455"/>
        <end position="457"/>
    </location>
    <ligand>
        <name>L-homocysteine</name>
        <dbReference type="ChEBI" id="CHEBI:58199"/>
    </ligand>
</feature>
<evidence type="ECO:0000256" key="8">
    <source>
        <dbReference type="ARBA" id="ARBA00022737"/>
    </source>
</evidence>
<dbReference type="CDD" id="cd03311">
    <property type="entry name" value="CIMS_C_terminal_like"/>
    <property type="match status" value="1"/>
</dbReference>
<dbReference type="Pfam" id="PF08267">
    <property type="entry name" value="Meth_synt_1"/>
    <property type="match status" value="1"/>
</dbReference>
<dbReference type="GO" id="GO:0009086">
    <property type="term" value="P:methionine biosynthetic process"/>
    <property type="evidence" value="ECO:0007669"/>
    <property type="project" value="UniProtKB-UniRule"/>
</dbReference>
<gene>
    <name evidence="11" type="primary">metE</name>
    <name evidence="17" type="ORF">C7389_116108</name>
</gene>
<comment type="function">
    <text evidence="1 11">Catalyzes the transfer of a methyl group from 5-methyltetrahydrofolate to homocysteine resulting in methionine formation.</text>
</comment>
<dbReference type="HAMAP" id="MF_00172">
    <property type="entry name" value="Meth_synth"/>
    <property type="match status" value="1"/>
</dbReference>
<dbReference type="Gene3D" id="3.20.20.210">
    <property type="match status" value="2"/>
</dbReference>
<feature type="binding site" evidence="11 12">
    <location>
        <begin position="455"/>
        <end position="457"/>
    </location>
    <ligand>
        <name>L-methionine</name>
        <dbReference type="ChEBI" id="CHEBI:57844"/>
    </ligand>
</feature>
<feature type="binding site" evidence="11">
    <location>
        <position position="132"/>
    </location>
    <ligand>
        <name>5-methyltetrahydropteroyltri-L-glutamate</name>
        <dbReference type="ChEBI" id="CHEBI:58207"/>
    </ligand>
</feature>
<feature type="binding site" evidence="11 12">
    <location>
        <position position="508"/>
    </location>
    <ligand>
        <name>L-methionine</name>
        <dbReference type="ChEBI" id="CHEBI:57844"/>
    </ligand>
</feature>
<feature type="domain" description="Cobalamin-independent methionine synthase MetE C-terminal/archaeal" evidence="15">
    <location>
        <begin position="450"/>
        <end position="772"/>
    </location>
</feature>
<comment type="caution">
    <text evidence="17">The sequence shown here is derived from an EMBL/GenBank/DDBJ whole genome shotgun (WGS) entry which is preliminary data.</text>
</comment>
<feature type="domain" description="Cobalamin-independent methionine synthase MetE N-terminal" evidence="16">
    <location>
        <begin position="4"/>
        <end position="328"/>
    </location>
</feature>
<keyword evidence="8 11" id="KW-0677">Repeat</keyword>
<dbReference type="Proteomes" id="UP000295129">
    <property type="component" value="Unassembled WGS sequence"/>
</dbReference>
<feature type="binding site" evidence="12">
    <location>
        <position position="137"/>
    </location>
    <ligand>
        <name>5-methyltetrahydropteroyltri-L-glutamate</name>
        <dbReference type="ChEBI" id="CHEBI:58207"/>
    </ligand>
</feature>
<evidence type="ECO:0000313" key="17">
    <source>
        <dbReference type="EMBL" id="TDN48202.1"/>
    </source>
</evidence>
<dbReference type="InterPro" id="IPR006276">
    <property type="entry name" value="Cobalamin-indep_Met_synthase"/>
</dbReference>
<sequence length="780" mass="85775">MILSHTLGFPRIGAQRELKFALERHWRGELDAAALEAVGRELRQRHWALQRDAGLDFVTVGDFAYYDHVANHIQLLGCEPARFGFDGSEGELTRYFTLARGVAADIAGSAAGCGCAAAGPAHDGRPALEMTKWFDTNYHYLVPEFLPDTAFSLASSRLFDEVAEARALGHAVKAVVLGPLSFLWLGKEKATFDRLALLERLLPVYGQLLSRLKAAGAEWVQIDEPILGLDLPAAWRAAFEPAYIALAAARARLMLATYFSPLADNLNLACRLPVAALHVDAVRAPDELAALADWLPAHKELSVGIVDGRNIWRTDLDRALARLLPLAERRGGRLWLAPSCSLLHVPVSLAAEAGPRAPLDDELRGWLAFATEKLAEIDILKRVFNDGEDTVAEDLAASRRALAARRASPRVADPAVAARLAALPADADRRRSAFPLRQARQRERLGLPAFPTTTIGSFPQTAEIRAARAAFKRGELDSASYRERMAQEIAHAVRRQESLGLDVLVHGEAERNDMVEYFGEQLAGFAFTASGWVQSYGSRCVKPPLIYGDVSRPQPMTVEWTTYAQGLTARPMKGMLTGPITLLQWSFVRDDQPRADTALQIALAIRDEVADLERAGIAIIQIDEPAIREGLPLRHGDWRAYLAWATRAFRIAASPVADETQIHTHMCYAEFNDILPEIAALDADVITIETSRSDMELLAGFGDFRYPNEIGPGVYDIHSPQVPATAEMERLLEKAAAVIPAQNLWVNPDCGLKTRAWPETEAALRNMVEAAKRLRVRYGG</sequence>
<protein>
    <recommendedName>
        <fullName evidence="11">5-methyltetrahydropteroyltriglutamate--homocysteine methyltransferase</fullName>
        <ecNumber evidence="11">2.1.1.14</ecNumber>
    </recommendedName>
    <alternativeName>
        <fullName evidence="11">Cobalamin-independent methionine synthase</fullName>
    </alternativeName>
    <alternativeName>
        <fullName evidence="11">Methionine synthase, vitamin-B12 independent isozyme</fullName>
    </alternativeName>
</protein>
<feature type="binding site" evidence="13">
    <location>
        <position position="667"/>
    </location>
    <ligand>
        <name>Zn(2+)</name>
        <dbReference type="ChEBI" id="CHEBI:29105"/>
        <label>1</label>
        <note>catalytic</note>
    </ligand>
</feature>
<dbReference type="PIRSF" id="PIRSF000382">
    <property type="entry name" value="MeTrfase_B12_ind"/>
    <property type="match status" value="1"/>
</dbReference>
<keyword evidence="6 11" id="KW-0808">Transferase</keyword>
<feature type="binding site" evidence="11 12">
    <location>
        <position position="623"/>
    </location>
    <ligand>
        <name>L-methionine</name>
        <dbReference type="ChEBI" id="CHEBI:57844"/>
    </ligand>
</feature>
<dbReference type="GO" id="GO:0003871">
    <property type="term" value="F:5-methyltetrahydropteroyltriglutamate-homocysteine S-methyltransferase activity"/>
    <property type="evidence" value="ECO:0007669"/>
    <property type="project" value="UniProtKB-UniRule"/>
</dbReference>
<feature type="binding site" evidence="12">
    <location>
        <position position="19"/>
    </location>
    <ligand>
        <name>5-methyltetrahydropteroyltri-L-glutamate</name>
        <dbReference type="ChEBI" id="CHEBI:58207"/>
    </ligand>
</feature>
<organism evidence="17 18">
    <name type="scientific">Azoarcus indigens</name>
    <dbReference type="NCBI Taxonomy" id="29545"/>
    <lineage>
        <taxon>Bacteria</taxon>
        <taxon>Pseudomonadati</taxon>
        <taxon>Pseudomonadota</taxon>
        <taxon>Betaproteobacteria</taxon>
        <taxon>Rhodocyclales</taxon>
        <taxon>Zoogloeaceae</taxon>
        <taxon>Azoarcus</taxon>
    </lineage>
</organism>
<evidence type="ECO:0000256" key="10">
    <source>
        <dbReference type="ARBA" id="ARBA00023167"/>
    </source>
</evidence>
<feature type="binding site" evidence="13">
    <location>
        <position position="750"/>
    </location>
    <ligand>
        <name>Zn(2+)</name>
        <dbReference type="ChEBI" id="CHEBI:29105"/>
        <label>1</label>
        <note>catalytic</note>
    </ligand>
</feature>
<evidence type="ECO:0000256" key="13">
    <source>
        <dbReference type="PIRSR" id="PIRSR000382-2"/>
    </source>
</evidence>
<evidence type="ECO:0000256" key="3">
    <source>
        <dbReference type="ARBA" id="ARBA00009553"/>
    </source>
</evidence>
<dbReference type="EC" id="2.1.1.14" evidence="11"/>
<feature type="binding site" evidence="11">
    <location>
        <position position="689"/>
    </location>
    <ligand>
        <name>Zn(2+)</name>
        <dbReference type="ChEBI" id="CHEBI:29105"/>
        <note>catalytic</note>
    </ligand>
</feature>
<dbReference type="CDD" id="cd03312">
    <property type="entry name" value="CIMS_N_terminal_like"/>
    <property type="match status" value="1"/>
</dbReference>
<name>A0A4V3BLW0_9RHOO</name>
<dbReference type="Pfam" id="PF01717">
    <property type="entry name" value="Meth_synt_2"/>
    <property type="match status" value="1"/>
</dbReference>
<evidence type="ECO:0000256" key="6">
    <source>
        <dbReference type="ARBA" id="ARBA00022679"/>
    </source>
</evidence>
<comment type="catalytic activity">
    <reaction evidence="11">
        <text>5-methyltetrahydropteroyltri-L-glutamate + L-homocysteine = tetrahydropteroyltri-L-glutamate + L-methionine</text>
        <dbReference type="Rhea" id="RHEA:21196"/>
        <dbReference type="ChEBI" id="CHEBI:57844"/>
        <dbReference type="ChEBI" id="CHEBI:58140"/>
        <dbReference type="ChEBI" id="CHEBI:58199"/>
        <dbReference type="ChEBI" id="CHEBI:58207"/>
        <dbReference type="EC" id="2.1.1.14"/>
    </reaction>
</comment>
<evidence type="ECO:0000256" key="1">
    <source>
        <dbReference type="ARBA" id="ARBA00002777"/>
    </source>
</evidence>
<feature type="binding site" evidence="11">
    <location>
        <position position="667"/>
    </location>
    <ligand>
        <name>Zn(2+)</name>
        <dbReference type="ChEBI" id="CHEBI:29105"/>
        <note>catalytic</note>
    </ligand>
</feature>
<evidence type="ECO:0000256" key="5">
    <source>
        <dbReference type="ARBA" id="ARBA00022605"/>
    </source>
</evidence>
<dbReference type="UniPathway" id="UPA00051">
    <property type="reaction ID" value="UER00082"/>
</dbReference>
<evidence type="ECO:0000256" key="14">
    <source>
        <dbReference type="PIRSR" id="PIRSR000382-3"/>
    </source>
</evidence>
<dbReference type="FunFam" id="3.20.20.210:FF:000002">
    <property type="entry name" value="5-methyltetrahydropteroyltriglutamate--homocysteine methyltransferase"/>
    <property type="match status" value="1"/>
</dbReference>
<dbReference type="GO" id="GO:0008270">
    <property type="term" value="F:zinc ion binding"/>
    <property type="evidence" value="ECO:0007669"/>
    <property type="project" value="InterPro"/>
</dbReference>
<feature type="active site" description="Proton donor" evidence="11 14">
    <location>
        <position position="718"/>
    </location>
</feature>
<evidence type="ECO:0000313" key="18">
    <source>
        <dbReference type="Proteomes" id="UP000295129"/>
    </source>
</evidence>
<dbReference type="SUPFAM" id="SSF51726">
    <property type="entry name" value="UROD/MetE-like"/>
    <property type="match status" value="2"/>
</dbReference>
<feature type="binding site" evidence="11">
    <location>
        <position position="665"/>
    </location>
    <ligand>
        <name>Zn(2+)</name>
        <dbReference type="ChEBI" id="CHEBI:29105"/>
        <note>catalytic</note>
    </ligand>
</feature>
<feature type="binding site" evidence="11">
    <location>
        <position position="508"/>
    </location>
    <ligand>
        <name>L-homocysteine</name>
        <dbReference type="ChEBI" id="CHEBI:58199"/>
    </ligand>
</feature>
<reference evidence="17 18" key="1">
    <citation type="submission" date="2019-03" db="EMBL/GenBank/DDBJ databases">
        <title>Genomic Encyclopedia of Type Strains, Phase IV (KMG-IV): sequencing the most valuable type-strain genomes for metagenomic binning, comparative biology and taxonomic classification.</title>
        <authorList>
            <person name="Goeker M."/>
        </authorList>
    </citation>
    <scope>NUCLEOTIDE SEQUENCE [LARGE SCALE GENOMIC DNA]</scope>
    <source>
        <strain evidence="17 18">DSM 12121</strain>
    </source>
</reference>
<feature type="binding site" evidence="11 12">
    <location>
        <begin position="539"/>
        <end position="540"/>
    </location>
    <ligand>
        <name>5-methyltetrahydropteroyltri-L-glutamate</name>
        <dbReference type="ChEBI" id="CHEBI:58207"/>
    </ligand>
</feature>
<comment type="pathway">
    <text evidence="2 11">Amino-acid biosynthesis; L-methionine biosynthesis via de novo pathway; L-methionine from L-homocysteine (MetE route): step 1/1.</text>
</comment>
<feature type="binding site" evidence="11">
    <location>
        <position position="750"/>
    </location>
    <ligand>
        <name>Zn(2+)</name>
        <dbReference type="ChEBI" id="CHEBI:29105"/>
        <note>catalytic</note>
    </ligand>
</feature>